<name>A0A9X1G0Q8_9RHOB</name>
<sequence length="76" mass="8654">MTLVAVHFDPALFKTLICFSKISVLKKQDIHLRKALWADFRNLMMIPPIPCLYNVLSIPQIPAYRTAILQTGLDLS</sequence>
<keyword evidence="2" id="KW-1185">Reference proteome</keyword>
<proteinExistence type="predicted"/>
<comment type="caution">
    <text evidence="1">The sequence shown here is derived from an EMBL/GenBank/DDBJ whole genome shotgun (WGS) entry which is preliminary data.</text>
</comment>
<dbReference type="Proteomes" id="UP001138661">
    <property type="component" value="Unassembled WGS sequence"/>
</dbReference>
<evidence type="ECO:0000313" key="2">
    <source>
        <dbReference type="Proteomes" id="UP001138661"/>
    </source>
</evidence>
<dbReference type="AlphaFoldDB" id="A0A9X1G0Q8"/>
<organism evidence="1 2">
    <name type="scientific">Roseobacter insulae</name>
    <dbReference type="NCBI Taxonomy" id="2859783"/>
    <lineage>
        <taxon>Bacteria</taxon>
        <taxon>Pseudomonadati</taxon>
        <taxon>Pseudomonadota</taxon>
        <taxon>Alphaproteobacteria</taxon>
        <taxon>Rhodobacterales</taxon>
        <taxon>Roseobacteraceae</taxon>
        <taxon>Roseobacter</taxon>
    </lineage>
</organism>
<evidence type="ECO:0000313" key="1">
    <source>
        <dbReference type="EMBL" id="MBW4710794.1"/>
    </source>
</evidence>
<dbReference type="EMBL" id="JAHXDN010000011">
    <property type="protein sequence ID" value="MBW4710794.1"/>
    <property type="molecule type" value="Genomic_DNA"/>
</dbReference>
<gene>
    <name evidence="1" type="ORF">KX928_23635</name>
</gene>
<protein>
    <submittedName>
        <fullName evidence="1">Uncharacterized protein</fullName>
    </submittedName>
</protein>
<reference evidence="1" key="1">
    <citation type="submission" date="2021-07" db="EMBL/GenBank/DDBJ databases">
        <title>Roseobacter insulae sp. nov., isolated from a tidal flat.</title>
        <authorList>
            <person name="Park S."/>
            <person name="Yoon J.-H."/>
        </authorList>
    </citation>
    <scope>NUCLEOTIDE SEQUENCE</scope>
    <source>
        <strain evidence="1">YSTF-M11</strain>
    </source>
</reference>
<dbReference type="RefSeq" id="WP_219508004.1">
    <property type="nucleotide sequence ID" value="NZ_JAHXDN010000011.1"/>
</dbReference>
<accession>A0A9X1G0Q8</accession>